<dbReference type="EMBL" id="JARKHS020016873">
    <property type="protein sequence ID" value="KAK8773462.1"/>
    <property type="molecule type" value="Genomic_DNA"/>
</dbReference>
<sequence>MSQLSWIKFTTLEYKFEENQDASVIQALQEEAISVSVVHCSDCLPVPSGCRLLVGHFWAALERSLPVLLF</sequence>
<dbReference type="AlphaFoldDB" id="A0AAQ4EFN1"/>
<comment type="caution">
    <text evidence="1">The sequence shown here is derived from an EMBL/GenBank/DDBJ whole genome shotgun (WGS) entry which is preliminary data.</text>
</comment>
<protein>
    <submittedName>
        <fullName evidence="1">Uncharacterized protein</fullName>
    </submittedName>
</protein>
<proteinExistence type="predicted"/>
<evidence type="ECO:0000313" key="1">
    <source>
        <dbReference type="EMBL" id="KAK8773462.1"/>
    </source>
</evidence>
<keyword evidence="2" id="KW-1185">Reference proteome</keyword>
<gene>
    <name evidence="1" type="ORF">V5799_012005</name>
</gene>
<organism evidence="1 2">
    <name type="scientific">Amblyomma americanum</name>
    <name type="common">Lone star tick</name>
    <dbReference type="NCBI Taxonomy" id="6943"/>
    <lineage>
        <taxon>Eukaryota</taxon>
        <taxon>Metazoa</taxon>
        <taxon>Ecdysozoa</taxon>
        <taxon>Arthropoda</taxon>
        <taxon>Chelicerata</taxon>
        <taxon>Arachnida</taxon>
        <taxon>Acari</taxon>
        <taxon>Parasitiformes</taxon>
        <taxon>Ixodida</taxon>
        <taxon>Ixodoidea</taxon>
        <taxon>Ixodidae</taxon>
        <taxon>Amblyomminae</taxon>
        <taxon>Amblyomma</taxon>
    </lineage>
</organism>
<accession>A0AAQ4EFN1</accession>
<name>A0AAQ4EFN1_AMBAM</name>
<evidence type="ECO:0000313" key="2">
    <source>
        <dbReference type="Proteomes" id="UP001321473"/>
    </source>
</evidence>
<reference evidence="1 2" key="1">
    <citation type="journal article" date="2023" name="Arcadia Sci">
        <title>De novo assembly of a long-read Amblyomma americanum tick genome.</title>
        <authorList>
            <person name="Chou S."/>
            <person name="Poskanzer K.E."/>
            <person name="Rollins M."/>
            <person name="Thuy-Boun P.S."/>
        </authorList>
    </citation>
    <scope>NUCLEOTIDE SEQUENCE [LARGE SCALE GENOMIC DNA]</scope>
    <source>
        <strain evidence="1">F_SG_1</strain>
        <tissue evidence="1">Salivary glands</tissue>
    </source>
</reference>
<dbReference type="Proteomes" id="UP001321473">
    <property type="component" value="Unassembled WGS sequence"/>
</dbReference>